<feature type="domain" description="Response regulatory" evidence="4">
    <location>
        <begin position="286"/>
        <end position="402"/>
    </location>
</feature>
<reference evidence="6 7" key="2">
    <citation type="submission" date="2013-09" db="EMBL/GenBank/DDBJ databases">
        <title>Whole genome comparison of six Crocosphaera watsonii strains with differing phenotypes.</title>
        <authorList>
            <person name="Bench S.R."/>
            <person name="Heller P."/>
            <person name="Frank I."/>
            <person name="Arciniega M."/>
            <person name="Shilova I.N."/>
            <person name="Zehr J.P."/>
        </authorList>
    </citation>
    <scope>NUCLEOTIDE SEQUENCE [LARGE SCALE GENOMIC DNA]</scope>
    <source>
        <strain evidence="6 7">WH 0401</strain>
    </source>
</reference>
<dbReference type="EMBL" id="CAQM01000768">
    <property type="protein sequence ID" value="CCQ63783.1"/>
    <property type="molecule type" value="Genomic_DNA"/>
</dbReference>
<dbReference type="CDD" id="cd01949">
    <property type="entry name" value="GGDEF"/>
    <property type="match status" value="1"/>
</dbReference>
<dbReference type="PROSITE" id="PS50110">
    <property type="entry name" value="RESPONSE_REGULATORY"/>
    <property type="match status" value="1"/>
</dbReference>
<evidence type="ECO:0000259" key="5">
    <source>
        <dbReference type="PROSITE" id="PS50887"/>
    </source>
</evidence>
<evidence type="ECO:0000313" key="6">
    <source>
        <dbReference type="EMBL" id="CCQ63783.1"/>
    </source>
</evidence>
<evidence type="ECO:0000259" key="4">
    <source>
        <dbReference type="PROSITE" id="PS50110"/>
    </source>
</evidence>
<comment type="caution">
    <text evidence="6">The sequence shown here is derived from an EMBL/GenBank/DDBJ whole genome shotgun (WGS) entry which is preliminary data.</text>
</comment>
<dbReference type="InterPro" id="IPR050595">
    <property type="entry name" value="Bact_response_regulator"/>
</dbReference>
<feature type="region of interest" description="Disordered" evidence="3">
    <location>
        <begin position="252"/>
        <end position="280"/>
    </location>
</feature>
<proteinExistence type="predicted"/>
<dbReference type="AlphaFoldDB" id="T2JD61"/>
<evidence type="ECO:0000313" key="7">
    <source>
        <dbReference type="Proteomes" id="UP000018198"/>
    </source>
</evidence>
<protein>
    <submittedName>
        <fullName evidence="6">Response regulator receiver domain protein (CheY-like)</fullName>
    </submittedName>
</protein>
<dbReference type="InterPro" id="IPR011006">
    <property type="entry name" value="CheY-like_superfamily"/>
</dbReference>
<dbReference type="Proteomes" id="UP000018198">
    <property type="component" value="Unassembled WGS sequence"/>
</dbReference>
<dbReference type="PROSITE" id="PS50887">
    <property type="entry name" value="GGDEF"/>
    <property type="match status" value="1"/>
</dbReference>
<dbReference type="InterPro" id="IPR025497">
    <property type="entry name" value="PatA-like_N"/>
</dbReference>
<dbReference type="SUPFAM" id="SSF52172">
    <property type="entry name" value="CheY-like"/>
    <property type="match status" value="1"/>
</dbReference>
<gene>
    <name evidence="6" type="ORF">CWATWH0401_1661</name>
</gene>
<reference evidence="6 7" key="1">
    <citation type="submission" date="2013-01" db="EMBL/GenBank/DDBJ databases">
        <authorList>
            <person name="Bench S."/>
        </authorList>
    </citation>
    <scope>NUCLEOTIDE SEQUENCE [LARGE SCALE GENOMIC DNA]</scope>
    <source>
        <strain evidence="6 7">WH 0401</strain>
    </source>
</reference>
<dbReference type="GO" id="GO:0000160">
    <property type="term" value="P:phosphorelay signal transduction system"/>
    <property type="evidence" value="ECO:0007669"/>
    <property type="project" value="InterPro"/>
</dbReference>
<dbReference type="InterPro" id="IPR001789">
    <property type="entry name" value="Sig_transdc_resp-reg_receiver"/>
</dbReference>
<dbReference type="RefSeq" id="WP_021836688.1">
    <property type="nucleotide sequence ID" value="NZ_CAQM01000768.1"/>
</dbReference>
<dbReference type="NCBIfam" id="TIGR00254">
    <property type="entry name" value="GGDEF"/>
    <property type="match status" value="1"/>
</dbReference>
<dbReference type="PANTHER" id="PTHR44591:SF3">
    <property type="entry name" value="RESPONSE REGULATORY DOMAIN-CONTAINING PROTEIN"/>
    <property type="match status" value="1"/>
</dbReference>
<name>T2JD61_CROWT</name>
<organism evidence="6 7">
    <name type="scientific">Crocosphaera watsonii WH 0401</name>
    <dbReference type="NCBI Taxonomy" id="555881"/>
    <lineage>
        <taxon>Bacteria</taxon>
        <taxon>Bacillati</taxon>
        <taxon>Cyanobacteriota</taxon>
        <taxon>Cyanophyceae</taxon>
        <taxon>Oscillatoriophycideae</taxon>
        <taxon>Chroococcales</taxon>
        <taxon>Aphanothecaceae</taxon>
        <taxon>Crocosphaera</taxon>
    </lineage>
</organism>
<feature type="modified residue" description="4-aspartylphosphate" evidence="2">
    <location>
        <position position="335"/>
    </location>
</feature>
<dbReference type="InterPro" id="IPR029787">
    <property type="entry name" value="Nucleotide_cyclase"/>
</dbReference>
<dbReference type="PANTHER" id="PTHR44591">
    <property type="entry name" value="STRESS RESPONSE REGULATOR PROTEIN 1"/>
    <property type="match status" value="1"/>
</dbReference>
<evidence type="ECO:0000256" key="2">
    <source>
        <dbReference type="PROSITE-ProRule" id="PRU00169"/>
    </source>
</evidence>
<dbReference type="InterPro" id="IPR000160">
    <property type="entry name" value="GGDEF_dom"/>
</dbReference>
<dbReference type="Gene3D" id="3.40.50.2300">
    <property type="match status" value="1"/>
</dbReference>
<dbReference type="Pfam" id="PF00990">
    <property type="entry name" value="GGDEF"/>
    <property type="match status" value="1"/>
</dbReference>
<dbReference type="SMART" id="SM00448">
    <property type="entry name" value="REC"/>
    <property type="match status" value="1"/>
</dbReference>
<dbReference type="SUPFAM" id="SSF55073">
    <property type="entry name" value="Nucleotide cyclase"/>
    <property type="match status" value="1"/>
</dbReference>
<evidence type="ECO:0000256" key="3">
    <source>
        <dbReference type="SAM" id="MobiDB-lite"/>
    </source>
</evidence>
<dbReference type="Pfam" id="PF00072">
    <property type="entry name" value="Response_reg"/>
    <property type="match status" value="1"/>
</dbReference>
<dbReference type="SMART" id="SM00267">
    <property type="entry name" value="GGDEF"/>
    <property type="match status" value="1"/>
</dbReference>
<accession>T2JD61</accession>
<sequence>MNNSFQAIQILQDAAAKCKSGHLQITANQVTWDLYFTGGMLENATHSLQSLATMQHYLLRNNQESIAKIVPNVAKNFPPRQPLLPSILKQLGQKNHLTADEVLSLKTDLIEDALESYLWLREGEYHWRDDQPLSSHHTTIKGDDCFIISNLLDNLIIRMKAWQKLSAVISSPYQRLFCANPALIQQKVPSGNLNPTALEKLVKLMQGKTLRQISLFLKQDELKVAQLLFPYLQSNILQLKYPQPTLEKLPCIPPLKPTNTLNKNQNNPQPRNNYQPTQSQQKKTYKIVCIDDSPTILDMIKAYLEEAEYEVITIDNPTQSLTCLFKHKPDLVLIDFSMPGINGNKLCRIIKTSPLFKNTPLIMISGNSKMLTPENMKEAGAIDYLAKPFRKEQLHNIVNKYLSNNSKVNQRLTKGKNDTQSSFKPVEKPNIKQSEDLDRKPITITRNEQDIDPITGLANRQCLEQYLSGITKNTENTKSSFSLIFIKINNLIDIQDTLGETERDNTLRNVTKQMHSLVRANDVVGRWSDNEFVIVFNNIEHPKILAHISQRILNTIKQSPLLVENQLNLKLSHTVKINSLVGA</sequence>
<keyword evidence="1 2" id="KW-0597">Phosphoprotein</keyword>
<evidence type="ECO:0000256" key="1">
    <source>
        <dbReference type="ARBA" id="ARBA00022553"/>
    </source>
</evidence>
<feature type="domain" description="GGDEF" evidence="5">
    <location>
        <begin position="479"/>
        <end position="583"/>
    </location>
</feature>
<dbReference type="InterPro" id="IPR043128">
    <property type="entry name" value="Rev_trsase/Diguanyl_cyclase"/>
</dbReference>
<feature type="compositionally biased region" description="Low complexity" evidence="3">
    <location>
        <begin position="262"/>
        <end position="276"/>
    </location>
</feature>
<dbReference type="Gene3D" id="3.30.70.270">
    <property type="match status" value="1"/>
</dbReference>
<dbReference type="Pfam" id="PF14332">
    <property type="entry name" value="DUF4388"/>
    <property type="match status" value="1"/>
</dbReference>